<organism evidence="8">
    <name type="scientific">candidate division CPR3 bacterium</name>
    <dbReference type="NCBI Taxonomy" id="2268181"/>
    <lineage>
        <taxon>Bacteria</taxon>
        <taxon>Bacteria division CPR3</taxon>
    </lineage>
</organism>
<dbReference type="GO" id="GO:0006412">
    <property type="term" value="P:translation"/>
    <property type="evidence" value="ECO:0007669"/>
    <property type="project" value="UniProtKB-UniRule"/>
</dbReference>
<keyword evidence="4" id="KW-0699">rRNA-binding</keyword>
<sequence length="156" mass="17204">MNSLSKLQSPKSSKPQRRLGRGGGSKKGKTSGRGHKGYKARTGSNSRLRYEGGQNPIIARIPKLRGFKPLIKAVFKPINIGDIENMSENGVLNKKILIKKGFLKKGEKIKVLGKGEIKSAIKIEADHFSQSAREKIEKTGGEMLLVVKEKIKKINK</sequence>
<name>A0A7C4M139_UNCC3</name>
<evidence type="ECO:0000256" key="1">
    <source>
        <dbReference type="ARBA" id="ARBA00007320"/>
    </source>
</evidence>
<evidence type="ECO:0000256" key="2">
    <source>
        <dbReference type="ARBA" id="ARBA00022980"/>
    </source>
</evidence>
<evidence type="ECO:0000256" key="4">
    <source>
        <dbReference type="HAMAP-Rule" id="MF_01341"/>
    </source>
</evidence>
<comment type="caution">
    <text evidence="8">The sequence shown here is derived from an EMBL/GenBank/DDBJ whole genome shotgun (WGS) entry which is preliminary data.</text>
</comment>
<comment type="function">
    <text evidence="4">Binds to the 23S rRNA.</text>
</comment>
<keyword evidence="3 4" id="KW-0687">Ribonucleoprotein</keyword>
<feature type="domain" description="Large ribosomal subunit protein uL15/eL18" evidence="7">
    <location>
        <begin position="77"/>
        <end position="142"/>
    </location>
</feature>
<feature type="compositionally biased region" description="Basic residues" evidence="6">
    <location>
        <begin position="14"/>
        <end position="39"/>
    </location>
</feature>
<dbReference type="GO" id="GO:0003735">
    <property type="term" value="F:structural constituent of ribosome"/>
    <property type="evidence" value="ECO:0007669"/>
    <property type="project" value="InterPro"/>
</dbReference>
<dbReference type="SUPFAM" id="SSF52080">
    <property type="entry name" value="Ribosomal proteins L15p and L18e"/>
    <property type="match status" value="1"/>
</dbReference>
<evidence type="ECO:0000259" key="7">
    <source>
        <dbReference type="Pfam" id="PF00828"/>
    </source>
</evidence>
<protein>
    <recommendedName>
        <fullName evidence="4">Large ribosomal subunit protein uL15</fullName>
    </recommendedName>
</protein>
<keyword evidence="4" id="KW-0694">RNA-binding</keyword>
<dbReference type="InterPro" id="IPR005749">
    <property type="entry name" value="Ribosomal_uL15_bac-type"/>
</dbReference>
<dbReference type="PANTHER" id="PTHR12934:SF11">
    <property type="entry name" value="LARGE RIBOSOMAL SUBUNIT PROTEIN UL15M"/>
    <property type="match status" value="1"/>
</dbReference>
<dbReference type="EMBL" id="DSYQ01000024">
    <property type="protein sequence ID" value="HGT71387.1"/>
    <property type="molecule type" value="Genomic_DNA"/>
</dbReference>
<dbReference type="Gene3D" id="3.100.10.10">
    <property type="match status" value="1"/>
</dbReference>
<dbReference type="InterPro" id="IPR021131">
    <property type="entry name" value="Ribosomal_uL15/eL18"/>
</dbReference>
<dbReference type="InterPro" id="IPR030878">
    <property type="entry name" value="Ribosomal_uL15"/>
</dbReference>
<dbReference type="InterPro" id="IPR036227">
    <property type="entry name" value="Ribosomal_uL15/eL18_sf"/>
</dbReference>
<evidence type="ECO:0000256" key="6">
    <source>
        <dbReference type="SAM" id="MobiDB-lite"/>
    </source>
</evidence>
<reference evidence="8" key="1">
    <citation type="journal article" date="2020" name="mSystems">
        <title>Genome- and Community-Level Interaction Insights into Carbon Utilization and Element Cycling Functions of Hydrothermarchaeota in Hydrothermal Sediment.</title>
        <authorList>
            <person name="Zhou Z."/>
            <person name="Liu Y."/>
            <person name="Xu W."/>
            <person name="Pan J."/>
            <person name="Luo Z.H."/>
            <person name="Li M."/>
        </authorList>
    </citation>
    <scope>NUCLEOTIDE SEQUENCE [LARGE SCALE GENOMIC DNA]</scope>
    <source>
        <strain evidence="8">SpSt-579</strain>
    </source>
</reference>
<evidence type="ECO:0000256" key="3">
    <source>
        <dbReference type="ARBA" id="ARBA00023274"/>
    </source>
</evidence>
<dbReference type="PANTHER" id="PTHR12934">
    <property type="entry name" value="50S RIBOSOMAL PROTEIN L15"/>
    <property type="match status" value="1"/>
</dbReference>
<feature type="compositionally biased region" description="Low complexity" evidence="6">
    <location>
        <begin position="1"/>
        <end position="13"/>
    </location>
</feature>
<dbReference type="PROSITE" id="PS00475">
    <property type="entry name" value="RIBOSOMAL_L15"/>
    <property type="match status" value="1"/>
</dbReference>
<evidence type="ECO:0000313" key="8">
    <source>
        <dbReference type="EMBL" id="HGT71387.1"/>
    </source>
</evidence>
<feature type="region of interest" description="Disordered" evidence="6">
    <location>
        <begin position="1"/>
        <end position="51"/>
    </location>
</feature>
<evidence type="ECO:0000256" key="5">
    <source>
        <dbReference type="RuleBase" id="RU003888"/>
    </source>
</evidence>
<accession>A0A7C4M139</accession>
<dbReference type="HAMAP" id="MF_01341">
    <property type="entry name" value="Ribosomal_uL15"/>
    <property type="match status" value="1"/>
</dbReference>
<proteinExistence type="inferred from homology"/>
<dbReference type="GO" id="GO:0019843">
    <property type="term" value="F:rRNA binding"/>
    <property type="evidence" value="ECO:0007669"/>
    <property type="project" value="UniProtKB-UniRule"/>
</dbReference>
<dbReference type="Pfam" id="PF00828">
    <property type="entry name" value="Ribosomal_L27A"/>
    <property type="match status" value="1"/>
</dbReference>
<dbReference type="InterPro" id="IPR001196">
    <property type="entry name" value="Ribosomal_uL15_CS"/>
</dbReference>
<dbReference type="GO" id="GO:0022625">
    <property type="term" value="C:cytosolic large ribosomal subunit"/>
    <property type="evidence" value="ECO:0007669"/>
    <property type="project" value="TreeGrafter"/>
</dbReference>
<keyword evidence="2 4" id="KW-0689">Ribosomal protein</keyword>
<comment type="similarity">
    <text evidence="1 4 5">Belongs to the universal ribosomal protein uL15 family.</text>
</comment>
<gene>
    <name evidence="4" type="primary">rplO</name>
    <name evidence="8" type="ORF">ENT43_03955</name>
</gene>
<dbReference type="AlphaFoldDB" id="A0A7C4M139"/>
<comment type="subunit">
    <text evidence="4">Part of the 50S ribosomal subunit.</text>
</comment>
<dbReference type="NCBIfam" id="TIGR01071">
    <property type="entry name" value="rplO_bact"/>
    <property type="match status" value="1"/>
</dbReference>